<dbReference type="InterPro" id="IPR029063">
    <property type="entry name" value="SAM-dependent_MTases_sf"/>
</dbReference>
<keyword evidence="2" id="KW-0808">Transferase</keyword>
<proteinExistence type="predicted"/>
<organism evidence="2 3">
    <name type="scientific">Rhodocytophaga aerolata</name>
    <dbReference type="NCBI Taxonomy" id="455078"/>
    <lineage>
        <taxon>Bacteria</taxon>
        <taxon>Pseudomonadati</taxon>
        <taxon>Bacteroidota</taxon>
        <taxon>Cytophagia</taxon>
        <taxon>Cytophagales</taxon>
        <taxon>Rhodocytophagaceae</taxon>
        <taxon>Rhodocytophaga</taxon>
    </lineage>
</organism>
<protein>
    <submittedName>
        <fullName evidence="2">Class I SAM-dependent methyltransferase</fullName>
    </submittedName>
</protein>
<dbReference type="InterPro" id="IPR052356">
    <property type="entry name" value="Thiol_S-MT"/>
</dbReference>
<dbReference type="SUPFAM" id="SSF53335">
    <property type="entry name" value="S-adenosyl-L-methionine-dependent methyltransferases"/>
    <property type="match status" value="1"/>
</dbReference>
<gene>
    <name evidence="2" type="ORF">Q0590_19220</name>
</gene>
<dbReference type="CDD" id="cd02440">
    <property type="entry name" value="AdoMet_MTases"/>
    <property type="match status" value="1"/>
</dbReference>
<dbReference type="GO" id="GO:0032259">
    <property type="term" value="P:methylation"/>
    <property type="evidence" value="ECO:0007669"/>
    <property type="project" value="UniProtKB-KW"/>
</dbReference>
<dbReference type="Gene3D" id="3.40.50.150">
    <property type="entry name" value="Vaccinia Virus protein VP39"/>
    <property type="match status" value="1"/>
</dbReference>
<dbReference type="PANTHER" id="PTHR45036">
    <property type="entry name" value="METHYLTRANSFERASE LIKE 7B"/>
    <property type="match status" value="1"/>
</dbReference>
<evidence type="ECO:0000313" key="2">
    <source>
        <dbReference type="EMBL" id="MDO1448415.1"/>
    </source>
</evidence>
<reference evidence="2" key="1">
    <citation type="submission" date="2023-07" db="EMBL/GenBank/DDBJ databases">
        <title>The genome sequence of Rhodocytophaga aerolata KACC 12507.</title>
        <authorList>
            <person name="Zhang X."/>
        </authorList>
    </citation>
    <scope>NUCLEOTIDE SEQUENCE</scope>
    <source>
        <strain evidence="2">KACC 12507</strain>
    </source>
</reference>
<sequence>MGIYSKYLFPRLMNAGMSGELTGFYRKEILTHARGKILEIGFGTGLNLPYYPASVKKIHTIDVNAGMNLLAFKHMEKSAIQVEYHIGDAKQLPFGDAFFDTVVSTWTLCSIKNISKALEEIYRVLKPEGKFLFVEHGLSNEAHIQKWQHVVTPIQKVMADGCHVNRNIETLIQGAGFRFETLTKQYAKGVPKVAGYLYYGIGRK</sequence>
<dbReference type="PANTHER" id="PTHR45036:SF1">
    <property type="entry name" value="METHYLTRANSFERASE LIKE 7A"/>
    <property type="match status" value="1"/>
</dbReference>
<dbReference type="GO" id="GO:0008168">
    <property type="term" value="F:methyltransferase activity"/>
    <property type="evidence" value="ECO:0007669"/>
    <property type="project" value="UniProtKB-KW"/>
</dbReference>
<dbReference type="Proteomes" id="UP001168528">
    <property type="component" value="Unassembled WGS sequence"/>
</dbReference>
<dbReference type="RefSeq" id="WP_302039215.1">
    <property type="nucleotide sequence ID" value="NZ_JAUKPO010000011.1"/>
</dbReference>
<dbReference type="EMBL" id="JAUKPO010000011">
    <property type="protein sequence ID" value="MDO1448415.1"/>
    <property type="molecule type" value="Genomic_DNA"/>
</dbReference>
<keyword evidence="2" id="KW-0489">Methyltransferase</keyword>
<evidence type="ECO:0000313" key="3">
    <source>
        <dbReference type="Proteomes" id="UP001168528"/>
    </source>
</evidence>
<keyword evidence="3" id="KW-1185">Reference proteome</keyword>
<comment type="caution">
    <text evidence="2">The sequence shown here is derived from an EMBL/GenBank/DDBJ whole genome shotgun (WGS) entry which is preliminary data.</text>
</comment>
<dbReference type="InterPro" id="IPR013216">
    <property type="entry name" value="Methyltransf_11"/>
</dbReference>
<evidence type="ECO:0000259" key="1">
    <source>
        <dbReference type="Pfam" id="PF08241"/>
    </source>
</evidence>
<name>A0ABT8R8I5_9BACT</name>
<feature type="domain" description="Methyltransferase type 11" evidence="1">
    <location>
        <begin position="38"/>
        <end position="133"/>
    </location>
</feature>
<accession>A0ABT8R8I5</accession>
<dbReference type="Pfam" id="PF08241">
    <property type="entry name" value="Methyltransf_11"/>
    <property type="match status" value="1"/>
</dbReference>